<dbReference type="SMART" id="SM00368">
    <property type="entry name" value="LRR_RI"/>
    <property type="match status" value="3"/>
</dbReference>
<protein>
    <submittedName>
        <fullName evidence="1">RNI-like superfamily protein</fullName>
    </submittedName>
</protein>
<evidence type="ECO:0000313" key="2">
    <source>
        <dbReference type="Proteomes" id="UP001604277"/>
    </source>
</evidence>
<proteinExistence type="predicted"/>
<dbReference type="SUPFAM" id="SSF52047">
    <property type="entry name" value="RNI-like"/>
    <property type="match status" value="1"/>
</dbReference>
<name>A0ABD1X4Q6_9LAMI</name>
<dbReference type="PANTHER" id="PTHR47818">
    <property type="entry name" value="RNI-LIKE SUPERFAMILY PROTEIN"/>
    <property type="match status" value="1"/>
</dbReference>
<dbReference type="Gene3D" id="3.80.10.10">
    <property type="entry name" value="Ribonuclease Inhibitor"/>
    <property type="match status" value="1"/>
</dbReference>
<sequence length="623" mass="69669">MNEVPTLIQLCAAAIRDELLHGDSHDDILPGVYELPPELFDVLLPQLPPLALQKLHENLPFEFRDDYELANGYCEHYRKRGRCGIVDLAWRALYKSRWPGLGQKSGVMVWLDKHEEEKYSSVVDWQQIYWETHLQNCVDAITETALLPSYGGCIGEIQIPDSILQYIGCKGHLSVSTSDYLKFSYHCQQFGIYVRCLRLPNVLCVMETCHLLQISKLESLNLQWIKSIEHVEGLCKLVNQNSETLKSVEFTHCKFYPTFMDAICDSLHVKGHKTHGIEHFSIKRSSFLQTDTSTSLPVGLSSILKSGRSLRSLSLCDNQLQTFFAKNVFNTLLDTSASISNLDLSENNISGWLSHFKWGSGNQRVSFGIGKSLQSLHLLNLRNNNLQKDDADCLKHALVHMPNLQNLDISDNPIEDDGIKSLIPYFIEMSGRPLPFSDLKLENCELTCDGVSQLLEVLSTMKTPLKMLSVGDNDLGSNMGRPLGKFMCTGIRALNIEDIGLRSSGFLEALQEINTEMKLVYINISKNRGGIGSAKFLSKLIFQAKELVAVDAQINFMPMESLSVIASSLKVSKGKLELLDLTGNSFGEQLADASVLTEFRVNGKLILKISSSVAPNTPYDDDP</sequence>
<keyword evidence="2" id="KW-1185">Reference proteome</keyword>
<gene>
    <name evidence="1" type="ORF">Fot_01703</name>
</gene>
<organism evidence="1 2">
    <name type="scientific">Forsythia ovata</name>
    <dbReference type="NCBI Taxonomy" id="205694"/>
    <lineage>
        <taxon>Eukaryota</taxon>
        <taxon>Viridiplantae</taxon>
        <taxon>Streptophyta</taxon>
        <taxon>Embryophyta</taxon>
        <taxon>Tracheophyta</taxon>
        <taxon>Spermatophyta</taxon>
        <taxon>Magnoliopsida</taxon>
        <taxon>eudicotyledons</taxon>
        <taxon>Gunneridae</taxon>
        <taxon>Pentapetalae</taxon>
        <taxon>asterids</taxon>
        <taxon>lamiids</taxon>
        <taxon>Lamiales</taxon>
        <taxon>Oleaceae</taxon>
        <taxon>Forsythieae</taxon>
        <taxon>Forsythia</taxon>
    </lineage>
</organism>
<dbReference type="PANTHER" id="PTHR47818:SF2">
    <property type="entry name" value="F-BOX DOMAIN-CONTAINING PROTEIN"/>
    <property type="match status" value="1"/>
</dbReference>
<evidence type="ECO:0000313" key="1">
    <source>
        <dbReference type="EMBL" id="KAL2556964.1"/>
    </source>
</evidence>
<comment type="caution">
    <text evidence="1">The sequence shown here is derived from an EMBL/GenBank/DDBJ whole genome shotgun (WGS) entry which is preliminary data.</text>
</comment>
<reference evidence="2" key="1">
    <citation type="submission" date="2024-07" db="EMBL/GenBank/DDBJ databases">
        <title>Two chromosome-level genome assemblies of Korean endemic species Abeliophyllum distichum and Forsythia ovata (Oleaceae).</title>
        <authorList>
            <person name="Jang H."/>
        </authorList>
    </citation>
    <scope>NUCLEOTIDE SEQUENCE [LARGE SCALE GENOMIC DNA]</scope>
</reference>
<dbReference type="InterPro" id="IPR032675">
    <property type="entry name" value="LRR_dom_sf"/>
</dbReference>
<dbReference type="Proteomes" id="UP001604277">
    <property type="component" value="Unassembled WGS sequence"/>
</dbReference>
<accession>A0ABD1X4Q6</accession>
<dbReference type="AlphaFoldDB" id="A0ABD1X4Q6"/>
<dbReference type="EMBL" id="JBFOLJ010000001">
    <property type="protein sequence ID" value="KAL2556964.1"/>
    <property type="molecule type" value="Genomic_DNA"/>
</dbReference>